<evidence type="ECO:0000256" key="1">
    <source>
        <dbReference type="SAM" id="SignalP"/>
    </source>
</evidence>
<comment type="caution">
    <text evidence="2">The sequence shown here is derived from an EMBL/GenBank/DDBJ whole genome shotgun (WGS) entry which is preliminary data.</text>
</comment>
<dbReference type="EMBL" id="SBKO01000001">
    <property type="protein sequence ID" value="RXR20948.1"/>
    <property type="molecule type" value="Genomic_DNA"/>
</dbReference>
<name>A0A4Q1K589_9FLAO</name>
<sequence length="147" mass="16461">MIKIMMSIALLLLSEASFAQTQAKILPVDIRGVSCQGGSGLCSAMSNFNKENTNSIYVVKESLNTIFLVIDASQLTIEEQKNCFGKEYSKMISNNALQFTQDGDFVFDEKTLLYLGLDPKYTSIKKGSYTCEISKDKIQVKMTLWEK</sequence>
<evidence type="ECO:0000313" key="3">
    <source>
        <dbReference type="Proteomes" id="UP000290283"/>
    </source>
</evidence>
<gene>
    <name evidence="2" type="ORF">EQG63_03145</name>
</gene>
<reference evidence="3" key="1">
    <citation type="submission" date="2019-01" db="EMBL/GenBank/DDBJ databases">
        <title>Cytophagaceae bacterium strain CAR-16.</title>
        <authorList>
            <person name="Chen W.-M."/>
        </authorList>
    </citation>
    <scope>NUCLEOTIDE SEQUENCE [LARGE SCALE GENOMIC DNA]</scope>
    <source>
        <strain evidence="3">LLJ-11</strain>
    </source>
</reference>
<protein>
    <submittedName>
        <fullName evidence="2">Uncharacterized protein</fullName>
    </submittedName>
</protein>
<dbReference type="RefSeq" id="WP_129434312.1">
    <property type="nucleotide sequence ID" value="NZ_SBKO01000001.1"/>
</dbReference>
<dbReference type="OrthoDB" id="1375077at2"/>
<proteinExistence type="predicted"/>
<dbReference type="Proteomes" id="UP000290283">
    <property type="component" value="Unassembled WGS sequence"/>
</dbReference>
<keyword evidence="1" id="KW-0732">Signal</keyword>
<accession>A0A4Q1K589</accession>
<feature type="signal peptide" evidence="1">
    <location>
        <begin position="1"/>
        <end position="19"/>
    </location>
</feature>
<feature type="chain" id="PRO_5020853720" evidence="1">
    <location>
        <begin position="20"/>
        <end position="147"/>
    </location>
</feature>
<organism evidence="2 3">
    <name type="scientific">Flavobacterium amnicola</name>
    <dbReference type="NCBI Taxonomy" id="2506422"/>
    <lineage>
        <taxon>Bacteria</taxon>
        <taxon>Pseudomonadati</taxon>
        <taxon>Bacteroidota</taxon>
        <taxon>Flavobacteriia</taxon>
        <taxon>Flavobacteriales</taxon>
        <taxon>Flavobacteriaceae</taxon>
        <taxon>Flavobacterium</taxon>
    </lineage>
</organism>
<keyword evidence="3" id="KW-1185">Reference proteome</keyword>
<evidence type="ECO:0000313" key="2">
    <source>
        <dbReference type="EMBL" id="RXR20948.1"/>
    </source>
</evidence>
<dbReference type="AlphaFoldDB" id="A0A4Q1K589"/>